<accession>A0ABU9SRN5</accession>
<comment type="caution">
    <text evidence="2">The sequence shown here is derived from an EMBL/GenBank/DDBJ whole genome shotgun (WGS) entry which is preliminary data.</text>
</comment>
<gene>
    <name evidence="2" type="ORF">WNY77_03965</name>
</gene>
<keyword evidence="3" id="KW-1185">Reference proteome</keyword>
<dbReference type="Proteomes" id="UP001461163">
    <property type="component" value="Unassembled WGS sequence"/>
</dbReference>
<keyword evidence="2" id="KW-0560">Oxidoreductase</keyword>
<proteinExistence type="predicted"/>
<protein>
    <submittedName>
        <fullName evidence="2">Gluconate 2-dehydrogenase subunit 3 family protein</fullName>
        <ecNumber evidence="2">1.-.-.-</ecNumber>
    </submittedName>
</protein>
<dbReference type="InterPro" id="IPR027056">
    <property type="entry name" value="Gluconate_2DH_su3"/>
</dbReference>
<dbReference type="EMBL" id="JBBMQS010000002">
    <property type="protein sequence ID" value="MEM5496549.1"/>
    <property type="molecule type" value="Genomic_DNA"/>
</dbReference>
<evidence type="ECO:0000313" key="3">
    <source>
        <dbReference type="Proteomes" id="UP001461163"/>
    </source>
</evidence>
<dbReference type="RefSeq" id="WP_342880963.1">
    <property type="nucleotide sequence ID" value="NZ_JBBMQS010000002.1"/>
</dbReference>
<dbReference type="GO" id="GO:0016491">
    <property type="term" value="F:oxidoreductase activity"/>
    <property type="evidence" value="ECO:0007669"/>
    <property type="project" value="UniProtKB-KW"/>
</dbReference>
<dbReference type="Pfam" id="PF13618">
    <property type="entry name" value="Gluconate_2-dh3"/>
    <property type="match status" value="1"/>
</dbReference>
<keyword evidence="1" id="KW-0732">Signal</keyword>
<dbReference type="PROSITE" id="PS51318">
    <property type="entry name" value="TAT"/>
    <property type="match status" value="1"/>
</dbReference>
<evidence type="ECO:0000256" key="1">
    <source>
        <dbReference type="SAM" id="SignalP"/>
    </source>
</evidence>
<organism evidence="2 3">
    <name type="scientific">Paraglaciecola mesophila</name>
    <dbReference type="NCBI Taxonomy" id="197222"/>
    <lineage>
        <taxon>Bacteria</taxon>
        <taxon>Pseudomonadati</taxon>
        <taxon>Pseudomonadota</taxon>
        <taxon>Gammaproteobacteria</taxon>
        <taxon>Alteromonadales</taxon>
        <taxon>Alteromonadaceae</taxon>
        <taxon>Paraglaciecola</taxon>
    </lineage>
</organism>
<name>A0ABU9SRN5_9ALTE</name>
<sequence length="199" mass="21709">MSMNRRELLKMIAAATGTAFVSANAMAYVTLPMKTVQETAFSKDDIAFFNEVGEVIIPRTDTPGAKDVNVGFMMAVIVTDCYTAPQQAAFKDGIATIKALAKSTYGKDFLLLSNDERTSVLASLNDEADVFNTKAKLASKGVKDAEKPLPHGFTLIKQLTLFTFFTSKEGATKVLRYVAIPGRYDGELPYKKGDRAWAT</sequence>
<dbReference type="EC" id="1.-.-.-" evidence="2"/>
<evidence type="ECO:0000313" key="2">
    <source>
        <dbReference type="EMBL" id="MEM5496549.1"/>
    </source>
</evidence>
<reference evidence="2 3" key="1">
    <citation type="submission" date="2024-03" db="EMBL/GenBank/DDBJ databases">
        <title>Community enrichment and isolation of bacterial strains for fucoidan degradation.</title>
        <authorList>
            <person name="Sichert A."/>
        </authorList>
    </citation>
    <scope>NUCLEOTIDE SEQUENCE [LARGE SCALE GENOMIC DNA]</scope>
    <source>
        <strain evidence="2 3">AS12</strain>
    </source>
</reference>
<feature type="signal peptide" evidence="1">
    <location>
        <begin position="1"/>
        <end position="27"/>
    </location>
</feature>
<dbReference type="InterPro" id="IPR006311">
    <property type="entry name" value="TAT_signal"/>
</dbReference>
<feature type="chain" id="PRO_5045374041" evidence="1">
    <location>
        <begin position="28"/>
        <end position="199"/>
    </location>
</feature>